<evidence type="ECO:0000313" key="1">
    <source>
        <dbReference type="EMBL" id="VVE09300.1"/>
    </source>
</evidence>
<proteinExistence type="predicted"/>
<dbReference type="AlphaFoldDB" id="A0A5E4VEF4"/>
<dbReference type="Proteomes" id="UP000334380">
    <property type="component" value="Unassembled WGS sequence"/>
</dbReference>
<protein>
    <submittedName>
        <fullName evidence="1">Site-specific integrase</fullName>
    </submittedName>
</protein>
<organism evidence="1 2">
    <name type="scientific">Pandoraea terrigena</name>
    <dbReference type="NCBI Taxonomy" id="2508292"/>
    <lineage>
        <taxon>Bacteria</taxon>
        <taxon>Pseudomonadati</taxon>
        <taxon>Pseudomonadota</taxon>
        <taxon>Betaproteobacteria</taxon>
        <taxon>Burkholderiales</taxon>
        <taxon>Burkholderiaceae</taxon>
        <taxon>Pandoraea</taxon>
    </lineage>
</organism>
<sequence>MASIQKVAKGWRVQVMVDGQRDSRTFDTRAAA</sequence>
<reference evidence="1 2" key="1">
    <citation type="submission" date="2019-08" db="EMBL/GenBank/DDBJ databases">
        <authorList>
            <person name="Peeters C."/>
        </authorList>
    </citation>
    <scope>NUCLEOTIDE SEQUENCE [LARGE SCALE GENOMIC DNA]</scope>
    <source>
        <strain evidence="1 2">LMG 31013</strain>
    </source>
</reference>
<evidence type="ECO:0000313" key="2">
    <source>
        <dbReference type="Proteomes" id="UP000334380"/>
    </source>
</evidence>
<dbReference type="EMBL" id="CABPRU010000005">
    <property type="protein sequence ID" value="VVE09300.1"/>
    <property type="molecule type" value="Genomic_DNA"/>
</dbReference>
<accession>A0A5E4VEF4</accession>
<keyword evidence="2" id="KW-1185">Reference proteome</keyword>
<gene>
    <name evidence="1" type="ORF">PTE31013_02562</name>
</gene>
<name>A0A5E4VEF4_9BURK</name>